<sequence>MFGEIGTKTSGVTNRKEFWRKFLSGMRTNETDAPFALVYSRVESFYGNSNYSDTQGKPSNQSFTIEHEGSYNIPEGHICMPPRINLNEPDEGFAAAFRESCNHEFLYLRDDDLIPPHLLEGLVSPF</sequence>
<evidence type="ECO:0000313" key="2">
    <source>
        <dbReference type="Proteomes" id="UP000015100"/>
    </source>
</evidence>
<dbReference type="AlphaFoldDB" id="S8AGW0"/>
<protein>
    <submittedName>
        <fullName evidence="1">Uncharacterized protein</fullName>
    </submittedName>
</protein>
<accession>S8AGW0</accession>
<reference evidence="2" key="2">
    <citation type="submission" date="2013-04" db="EMBL/GenBank/DDBJ databases">
        <title>Genomic mechanisms accounting for the adaptation to parasitism in nematode-trapping fungi.</title>
        <authorList>
            <person name="Ahren D.G."/>
        </authorList>
    </citation>
    <scope>NUCLEOTIDE SEQUENCE [LARGE SCALE GENOMIC DNA]</scope>
    <source>
        <strain evidence="2">CBS 200.50</strain>
    </source>
</reference>
<dbReference type="HOGENOM" id="CLU_1981529_0_0_1"/>
<dbReference type="STRING" id="1284197.S8AGW0"/>
<keyword evidence="2" id="KW-1185">Reference proteome</keyword>
<dbReference type="EMBL" id="AQGS01000405">
    <property type="protein sequence ID" value="EPS40361.1"/>
    <property type="molecule type" value="Genomic_DNA"/>
</dbReference>
<dbReference type="Proteomes" id="UP000015100">
    <property type="component" value="Unassembled WGS sequence"/>
</dbReference>
<gene>
    <name evidence="1" type="ORF">H072_5826</name>
</gene>
<organism evidence="1 2">
    <name type="scientific">Dactylellina haptotyla (strain CBS 200.50)</name>
    <name type="common">Nematode-trapping fungus</name>
    <name type="synonym">Monacrosporium haptotylum</name>
    <dbReference type="NCBI Taxonomy" id="1284197"/>
    <lineage>
        <taxon>Eukaryota</taxon>
        <taxon>Fungi</taxon>
        <taxon>Dikarya</taxon>
        <taxon>Ascomycota</taxon>
        <taxon>Pezizomycotina</taxon>
        <taxon>Orbiliomycetes</taxon>
        <taxon>Orbiliales</taxon>
        <taxon>Orbiliaceae</taxon>
        <taxon>Dactylellina</taxon>
    </lineage>
</organism>
<evidence type="ECO:0000313" key="1">
    <source>
        <dbReference type="EMBL" id="EPS40361.1"/>
    </source>
</evidence>
<reference evidence="1 2" key="1">
    <citation type="journal article" date="2013" name="PLoS Genet.">
        <title>Genomic mechanisms accounting for the adaptation to parasitism in nematode-trapping fungi.</title>
        <authorList>
            <person name="Meerupati T."/>
            <person name="Andersson K.M."/>
            <person name="Friman E."/>
            <person name="Kumar D."/>
            <person name="Tunlid A."/>
            <person name="Ahren D."/>
        </authorList>
    </citation>
    <scope>NUCLEOTIDE SEQUENCE [LARGE SCALE GENOMIC DNA]</scope>
    <source>
        <strain evidence="1 2">CBS 200.50</strain>
    </source>
</reference>
<name>S8AGW0_DACHA</name>
<comment type="caution">
    <text evidence="1">The sequence shown here is derived from an EMBL/GenBank/DDBJ whole genome shotgun (WGS) entry which is preliminary data.</text>
</comment>
<proteinExistence type="predicted"/>